<dbReference type="STRING" id="278944.A0A4Z1HLV8"/>
<dbReference type="OrthoDB" id="5403181at2759"/>
<proteinExistence type="predicted"/>
<accession>A0A4Z1HLV8</accession>
<dbReference type="Pfam" id="PF11274">
    <property type="entry name" value="DUF3074"/>
    <property type="match status" value="1"/>
</dbReference>
<evidence type="ECO:0000259" key="2">
    <source>
        <dbReference type="Pfam" id="PF11274"/>
    </source>
</evidence>
<sequence length="786" mass="86198">MSALHETHKSLGAMKYDDTPTDNLKPFISDAFSSAQLIVDSVPIPNSIESSNSRPRSNTTYSIASSASEVSASNARSPPPPHDIESLQKEWKQIRLKPADNPLGISVYSCKGKDGKGTWFARRSVHEGIGFTKWKRALEREFPETLKVQGSPGEGNIRGIGGEKRVAYNNVAGTGKMEVYLLSAQFPGPTTPRDFVTMFISSDQALKEQNNNEVPRHFMVISRPCQHPDTPSRDGYIRGYYESVEFIREIPIKKPPPKKSASSSDLTKGHTRDRSASALGKEAVLRNARQKHDSSSTEEEREEVHKQASRSDSNLAQAVKESSSVPSEDDEWEQNPIEWIMVTRSDPGGGIPRFMIDRGTPSAIVTDAGKFLDWACSKTIEDLDSDDDEPTEELVGVNDTAEPEKREHRHHHHHNHENDLHNYQTNGHLAGIDSQGEKSTPVAAGSARSAVPTQQQPPANGGGIYDMVAGVATTAGALIAPYAPAMIADRLPHATESPSAQNPGPLQLTSEQSSAQTSAPITRSRSLSTSSISSESTVGTFESALSFRKVSSQDSAAVEKVNLQQDKELQKLEDKKRKLYEKLEKAKQKEADKKSEDGEKEKEAIRKAEEKHEKEVKKIEEKHKKEMEKLERRRLREEQKQEEKKKKREEKEKGEELQQINASLRAEIEVLKREREVLRDQVGSVQRENTLLVGRMGRLGIPGEEVLREVREELTGNLKGAGRKRGSSMGSASGSQKGGVGGGGAKSGLGMGSKIAGEGARVSVDSEKPVGVPVVGDRDGDVLANV</sequence>
<dbReference type="Gene3D" id="3.30.530.20">
    <property type="match status" value="1"/>
</dbReference>
<feature type="region of interest" description="Disordered" evidence="1">
    <location>
        <begin position="45"/>
        <end position="84"/>
    </location>
</feature>
<feature type="compositionally biased region" description="Polar residues" evidence="1">
    <location>
        <begin position="47"/>
        <end position="61"/>
    </location>
</feature>
<feature type="region of interest" description="Disordered" evidence="1">
    <location>
        <begin position="494"/>
        <end position="535"/>
    </location>
</feature>
<feature type="compositionally biased region" description="Basic and acidic residues" evidence="1">
    <location>
        <begin position="585"/>
        <end position="656"/>
    </location>
</feature>
<feature type="compositionally biased region" description="Low complexity" evidence="1">
    <location>
        <begin position="62"/>
        <end position="76"/>
    </location>
</feature>
<organism evidence="3 4">
    <name type="scientific">Botryotinia narcissicola</name>
    <dbReference type="NCBI Taxonomy" id="278944"/>
    <lineage>
        <taxon>Eukaryota</taxon>
        <taxon>Fungi</taxon>
        <taxon>Dikarya</taxon>
        <taxon>Ascomycota</taxon>
        <taxon>Pezizomycotina</taxon>
        <taxon>Leotiomycetes</taxon>
        <taxon>Helotiales</taxon>
        <taxon>Sclerotiniaceae</taxon>
        <taxon>Botryotinia</taxon>
    </lineage>
</organism>
<evidence type="ECO:0000313" key="3">
    <source>
        <dbReference type="EMBL" id="TGO48272.1"/>
    </source>
</evidence>
<dbReference type="PANTHER" id="PTHR40370:SF1">
    <property type="entry name" value="DUF3074 DOMAIN-CONTAINING PROTEIN"/>
    <property type="match status" value="1"/>
</dbReference>
<name>A0A4Z1HLV8_9HELO</name>
<feature type="compositionally biased region" description="Polar residues" evidence="1">
    <location>
        <begin position="310"/>
        <end position="326"/>
    </location>
</feature>
<feature type="compositionally biased region" description="Polar residues" evidence="1">
    <location>
        <begin position="496"/>
        <end position="520"/>
    </location>
</feature>
<comment type="caution">
    <text evidence="3">The sequence shown here is derived from an EMBL/GenBank/DDBJ whole genome shotgun (WGS) entry which is preliminary data.</text>
</comment>
<gene>
    <name evidence="3" type="ORF">BOTNAR_0484g00090</name>
</gene>
<feature type="compositionally biased region" description="Acidic residues" evidence="1">
    <location>
        <begin position="383"/>
        <end position="392"/>
    </location>
</feature>
<feature type="region of interest" description="Disordered" evidence="1">
    <location>
        <begin position="717"/>
        <end position="786"/>
    </location>
</feature>
<dbReference type="AlphaFoldDB" id="A0A4Z1HLV8"/>
<feature type="compositionally biased region" description="Gly residues" evidence="1">
    <location>
        <begin position="736"/>
        <end position="751"/>
    </location>
</feature>
<dbReference type="PANTHER" id="PTHR40370">
    <property type="entry name" value="EXPRESSED PROTEIN"/>
    <property type="match status" value="1"/>
</dbReference>
<feature type="domain" description="DUF3074" evidence="2">
    <location>
        <begin position="119"/>
        <end position="375"/>
    </location>
</feature>
<dbReference type="EMBL" id="PQXJ01000484">
    <property type="protein sequence ID" value="TGO48272.1"/>
    <property type="molecule type" value="Genomic_DNA"/>
</dbReference>
<feature type="region of interest" description="Disordered" evidence="1">
    <location>
        <begin position="383"/>
        <end position="459"/>
    </location>
</feature>
<dbReference type="InterPro" id="IPR024500">
    <property type="entry name" value="DUF3074"/>
</dbReference>
<feature type="region of interest" description="Disordered" evidence="1">
    <location>
        <begin position="251"/>
        <end position="334"/>
    </location>
</feature>
<evidence type="ECO:0000256" key="1">
    <source>
        <dbReference type="SAM" id="MobiDB-lite"/>
    </source>
</evidence>
<feature type="compositionally biased region" description="Basic and acidic residues" evidence="1">
    <location>
        <begin position="776"/>
        <end position="786"/>
    </location>
</feature>
<feature type="compositionally biased region" description="Low complexity" evidence="1">
    <location>
        <begin position="521"/>
        <end position="535"/>
    </location>
</feature>
<evidence type="ECO:0000313" key="4">
    <source>
        <dbReference type="Proteomes" id="UP000297452"/>
    </source>
</evidence>
<feature type="region of interest" description="Disordered" evidence="1">
    <location>
        <begin position="585"/>
        <end position="659"/>
    </location>
</feature>
<reference evidence="3 4" key="1">
    <citation type="submission" date="2017-12" db="EMBL/GenBank/DDBJ databases">
        <title>Comparative genomics of Botrytis spp.</title>
        <authorList>
            <person name="Valero-Jimenez C.A."/>
            <person name="Tapia P."/>
            <person name="Veloso J."/>
            <person name="Silva-Moreno E."/>
            <person name="Staats M."/>
            <person name="Valdes J.H."/>
            <person name="Van Kan J.A.L."/>
        </authorList>
    </citation>
    <scope>NUCLEOTIDE SEQUENCE [LARGE SCALE GENOMIC DNA]</scope>
    <source>
        <strain evidence="3 4">MUCL2120</strain>
    </source>
</reference>
<dbReference type="Proteomes" id="UP000297452">
    <property type="component" value="Unassembled WGS sequence"/>
</dbReference>
<protein>
    <recommendedName>
        <fullName evidence="2">DUF3074 domain-containing protein</fullName>
    </recommendedName>
</protein>
<keyword evidence="4" id="KW-1185">Reference proteome</keyword>
<dbReference type="SUPFAM" id="SSF55961">
    <property type="entry name" value="Bet v1-like"/>
    <property type="match status" value="1"/>
</dbReference>
<dbReference type="InterPro" id="IPR023393">
    <property type="entry name" value="START-like_dom_sf"/>
</dbReference>